<keyword evidence="7" id="KW-0132">Cell division</keyword>
<organism evidence="9 10">
    <name type="scientific">Bacillus salitolerans</name>
    <dbReference type="NCBI Taxonomy" id="1437434"/>
    <lineage>
        <taxon>Bacteria</taxon>
        <taxon>Bacillati</taxon>
        <taxon>Bacillota</taxon>
        <taxon>Bacilli</taxon>
        <taxon>Bacillales</taxon>
        <taxon>Bacillaceae</taxon>
        <taxon>Bacillus</taxon>
    </lineage>
</organism>
<keyword evidence="7" id="KW-0573">Peptidoglycan synthesis</keyword>
<evidence type="ECO:0000256" key="2">
    <source>
        <dbReference type="ARBA" id="ARBA00005583"/>
    </source>
</evidence>
<evidence type="ECO:0000256" key="8">
    <source>
        <dbReference type="NCBIfam" id="TIGR00445"/>
    </source>
</evidence>
<comment type="cofactor">
    <cofactor evidence="7">
        <name>Mg(2+)</name>
        <dbReference type="ChEBI" id="CHEBI:18420"/>
    </cofactor>
</comment>
<dbReference type="CDD" id="cd06852">
    <property type="entry name" value="GT_MraY"/>
    <property type="match status" value="1"/>
</dbReference>
<evidence type="ECO:0000256" key="1">
    <source>
        <dbReference type="ARBA" id="ARBA00004141"/>
    </source>
</evidence>
<keyword evidence="7" id="KW-0133">Cell shape</keyword>
<sequence>MLYQLIPAILTFILVSTLSPFFISFLRKWNFTQPIRKELPQEHHDKKGTPLMLGSIFMVGVVVALSYHSSPLMFFLVSTFVLFSLVGFLDDFWKAQKQDPGGISAKTKLVFQFIITILLLFILINVFNIEPMVHLSKSISLFLPLSLYIAIMTLFIVGSANAINFTDGMDGLLGMVSIPTYFFFFIISDYTEVKIFSLVMIAGIAGFLIYNLYPAKAFMGDTGSMAIGGSLSFLAIIEKVELLIPILFFIYLLEQFSVMIQVFYYKKTKKRLFLMSPIHFHYGLKYGWSENKIVTVFAIVSWICTLLCLLYFYFFMT</sequence>
<comment type="catalytic activity">
    <reaction evidence="7">
        <text>UDP-N-acetyl-alpha-D-muramoyl-L-alanyl-gamma-D-glutamyl-meso-2,6-diaminopimeloyl-D-alanyl-D-alanine + di-trans,octa-cis-undecaprenyl phosphate = di-trans,octa-cis-undecaprenyl diphospho-N-acetyl-alpha-D-muramoyl-L-alanyl-D-glutamyl-meso-2,6-diaminopimeloyl-D-alanyl-D-alanine + UMP</text>
        <dbReference type="Rhea" id="RHEA:28386"/>
        <dbReference type="ChEBI" id="CHEBI:57865"/>
        <dbReference type="ChEBI" id="CHEBI:60392"/>
        <dbReference type="ChEBI" id="CHEBI:61386"/>
        <dbReference type="ChEBI" id="CHEBI:61387"/>
        <dbReference type="EC" id="2.7.8.13"/>
    </reaction>
</comment>
<dbReference type="InterPro" id="IPR003524">
    <property type="entry name" value="PNAcMuramoyl-5peptid_Trfase"/>
</dbReference>
<dbReference type="GO" id="GO:0016740">
    <property type="term" value="F:transferase activity"/>
    <property type="evidence" value="ECO:0007669"/>
    <property type="project" value="UniProtKB-KW"/>
</dbReference>
<reference evidence="10" key="1">
    <citation type="journal article" date="2019" name="Int. J. Syst. Evol. Microbiol.">
        <title>The Global Catalogue of Microorganisms (GCM) 10K type strain sequencing project: providing services to taxonomists for standard genome sequencing and annotation.</title>
        <authorList>
            <consortium name="The Broad Institute Genomics Platform"/>
            <consortium name="The Broad Institute Genome Sequencing Center for Infectious Disease"/>
            <person name="Wu L."/>
            <person name="Ma J."/>
        </authorList>
    </citation>
    <scope>NUCLEOTIDE SEQUENCE [LARGE SCALE GENOMIC DNA]</scope>
    <source>
        <strain evidence="10">CCUG 49339</strain>
    </source>
</reference>
<keyword evidence="4 7" id="KW-0812">Transmembrane</keyword>
<feature type="transmembrane region" description="Helical" evidence="7">
    <location>
        <begin position="109"/>
        <end position="127"/>
    </location>
</feature>
<evidence type="ECO:0000256" key="3">
    <source>
        <dbReference type="ARBA" id="ARBA00022679"/>
    </source>
</evidence>
<keyword evidence="7" id="KW-0961">Cell wall biogenesis/degradation</keyword>
<feature type="transmembrane region" description="Helical" evidence="7">
    <location>
        <begin position="48"/>
        <end position="66"/>
    </location>
</feature>
<evidence type="ECO:0000256" key="4">
    <source>
        <dbReference type="ARBA" id="ARBA00022692"/>
    </source>
</evidence>
<keyword evidence="7" id="KW-1003">Cell membrane</keyword>
<comment type="similarity">
    <text evidence="2 7">Belongs to the glycosyltransferase 4 family. MraY subfamily.</text>
</comment>
<dbReference type="PANTHER" id="PTHR22926">
    <property type="entry name" value="PHOSPHO-N-ACETYLMURAMOYL-PENTAPEPTIDE-TRANSFERASE"/>
    <property type="match status" value="1"/>
</dbReference>
<comment type="caution">
    <text evidence="9">The sequence shown here is derived from an EMBL/GenBank/DDBJ whole genome shotgun (WGS) entry which is preliminary data.</text>
</comment>
<comment type="subcellular location">
    <subcellularLocation>
        <location evidence="7">Cell membrane</location>
        <topology evidence="7">Multi-pass membrane protein</topology>
    </subcellularLocation>
    <subcellularLocation>
        <location evidence="1">Membrane</location>
        <topology evidence="1">Multi-pass membrane protein</topology>
    </subcellularLocation>
</comment>
<dbReference type="HAMAP" id="MF_00038">
    <property type="entry name" value="MraY"/>
    <property type="match status" value="1"/>
</dbReference>
<feature type="transmembrane region" description="Helical" evidence="7">
    <location>
        <begin position="139"/>
        <end position="157"/>
    </location>
</feature>
<keyword evidence="7" id="KW-0460">Magnesium</keyword>
<keyword evidence="7" id="KW-0131">Cell cycle</keyword>
<feature type="transmembrane region" description="Helical" evidence="7">
    <location>
        <begin position="72"/>
        <end position="89"/>
    </location>
</feature>
<comment type="function">
    <text evidence="7">Catalyzes the initial step of the lipid cycle reactions in the biosynthesis of the cell wall peptidoglycan: transfers peptidoglycan precursor phospho-MurNAc-pentapeptide from UDP-MurNAc-pentapeptide onto the lipid carrier undecaprenyl phosphate, yielding undecaprenyl-pyrophosphoryl-MurNAc-pentapeptide, known as lipid I.</text>
</comment>
<keyword evidence="10" id="KW-1185">Reference proteome</keyword>
<feature type="transmembrane region" description="Helical" evidence="7">
    <location>
        <begin position="293"/>
        <end position="314"/>
    </location>
</feature>
<comment type="pathway">
    <text evidence="7">Cell wall biogenesis; peptidoglycan biosynthesis.</text>
</comment>
<dbReference type="InterPro" id="IPR000715">
    <property type="entry name" value="Glycosyl_transferase_4"/>
</dbReference>
<evidence type="ECO:0000256" key="5">
    <source>
        <dbReference type="ARBA" id="ARBA00022989"/>
    </source>
</evidence>
<feature type="transmembrane region" description="Helical" evidence="7">
    <location>
        <begin position="193"/>
        <end position="213"/>
    </location>
</feature>
<name>A0ABW4LZR4_9BACI</name>
<dbReference type="NCBIfam" id="TIGR00445">
    <property type="entry name" value="mraY"/>
    <property type="match status" value="1"/>
</dbReference>
<dbReference type="InterPro" id="IPR018480">
    <property type="entry name" value="PNAcMuramoyl-5peptid_Trfase_CS"/>
</dbReference>
<dbReference type="Proteomes" id="UP001597214">
    <property type="component" value="Unassembled WGS sequence"/>
</dbReference>
<proteinExistence type="inferred from homology"/>
<dbReference type="EMBL" id="JBHUEM010000057">
    <property type="protein sequence ID" value="MFD1739738.1"/>
    <property type="molecule type" value="Genomic_DNA"/>
</dbReference>
<dbReference type="Pfam" id="PF00953">
    <property type="entry name" value="Glycos_transf_4"/>
    <property type="match status" value="1"/>
</dbReference>
<accession>A0ABW4LZR4</accession>
<feature type="transmembrane region" description="Helical" evidence="7">
    <location>
        <begin position="169"/>
        <end position="187"/>
    </location>
</feature>
<dbReference type="EC" id="2.7.8.13" evidence="7 8"/>
<gene>
    <name evidence="7 9" type="primary">mraY</name>
    <name evidence="9" type="ORF">ACFSCX_25040</name>
</gene>
<feature type="transmembrane region" description="Helical" evidence="7">
    <location>
        <begin position="243"/>
        <end position="265"/>
    </location>
</feature>
<keyword evidence="5 7" id="KW-1133">Transmembrane helix</keyword>
<protein>
    <recommendedName>
        <fullName evidence="7 8">Phospho-N-acetylmuramoyl-pentapeptide-transferase</fullName>
        <ecNumber evidence="7 8">2.7.8.13</ecNumber>
    </recommendedName>
    <alternativeName>
        <fullName evidence="7">UDP-MurNAc-pentapeptide phosphotransferase</fullName>
    </alternativeName>
</protein>
<evidence type="ECO:0000256" key="6">
    <source>
        <dbReference type="ARBA" id="ARBA00023136"/>
    </source>
</evidence>
<evidence type="ECO:0000313" key="9">
    <source>
        <dbReference type="EMBL" id="MFD1739738.1"/>
    </source>
</evidence>
<keyword evidence="6 7" id="KW-0472">Membrane</keyword>
<feature type="transmembrane region" description="Helical" evidence="7">
    <location>
        <begin position="6"/>
        <end position="27"/>
    </location>
</feature>
<dbReference type="RefSeq" id="WP_377930991.1">
    <property type="nucleotide sequence ID" value="NZ_JBHUEM010000057.1"/>
</dbReference>
<dbReference type="PROSITE" id="PS01348">
    <property type="entry name" value="MRAY_2"/>
    <property type="match status" value="1"/>
</dbReference>
<keyword evidence="7" id="KW-0479">Metal-binding</keyword>
<evidence type="ECO:0000256" key="7">
    <source>
        <dbReference type="HAMAP-Rule" id="MF_00038"/>
    </source>
</evidence>
<evidence type="ECO:0000313" key="10">
    <source>
        <dbReference type="Proteomes" id="UP001597214"/>
    </source>
</evidence>
<dbReference type="PANTHER" id="PTHR22926:SF5">
    <property type="entry name" value="PHOSPHO-N-ACETYLMURAMOYL-PENTAPEPTIDE-TRANSFERASE HOMOLOG"/>
    <property type="match status" value="1"/>
</dbReference>
<keyword evidence="3 7" id="KW-0808">Transferase</keyword>